<evidence type="ECO:0000259" key="1">
    <source>
        <dbReference type="Pfam" id="PF11563"/>
    </source>
</evidence>
<dbReference type="InterPro" id="IPR039379">
    <property type="entry name" value="Protoglobin_sensor_dom"/>
</dbReference>
<dbReference type="InterPro" id="IPR009050">
    <property type="entry name" value="Globin-like_sf"/>
</dbReference>
<proteinExistence type="predicted"/>
<dbReference type="Pfam" id="PF11563">
    <property type="entry name" value="Protoglobin"/>
    <property type="match status" value="1"/>
</dbReference>
<gene>
    <name evidence="2" type="ORF">A6P07_19235</name>
</gene>
<dbReference type="GO" id="GO:0020037">
    <property type="term" value="F:heme binding"/>
    <property type="evidence" value="ECO:0007669"/>
    <property type="project" value="InterPro"/>
</dbReference>
<reference evidence="2 3" key="1">
    <citation type="journal article" date="2016" name="Int. J. Mol. Sci.">
        <title>Comparative genomics of the extreme acidophile Acidithiobacillus thiooxidans reveals intraspecific divergence and niche adaptation.</title>
        <authorList>
            <person name="Zhang X."/>
            <person name="Feng X."/>
            <person name="Tao J."/>
            <person name="Ma L."/>
            <person name="Xiao Y."/>
            <person name="Liang Y."/>
            <person name="Liu X."/>
            <person name="Yin H."/>
        </authorList>
    </citation>
    <scope>NUCLEOTIDE SEQUENCE [LARGE SCALE GENOMIC DNA]</scope>
    <source>
        <strain evidence="2 3">A02</strain>
    </source>
</reference>
<feature type="domain" description="Globin-sensor" evidence="1">
    <location>
        <begin position="10"/>
        <end position="157"/>
    </location>
</feature>
<dbReference type="CDD" id="cd01068">
    <property type="entry name" value="globin_sensor"/>
    <property type="match status" value="1"/>
</dbReference>
<protein>
    <recommendedName>
        <fullName evidence="1">Globin-sensor domain-containing protein</fullName>
    </recommendedName>
</protein>
<dbReference type="Proteomes" id="UP000094893">
    <property type="component" value="Unassembled WGS sequence"/>
</dbReference>
<organism evidence="2 3">
    <name type="scientific">Acidithiobacillus thiooxidans</name>
    <name type="common">Thiobacillus thiooxidans</name>
    <dbReference type="NCBI Taxonomy" id="930"/>
    <lineage>
        <taxon>Bacteria</taxon>
        <taxon>Pseudomonadati</taxon>
        <taxon>Pseudomonadota</taxon>
        <taxon>Acidithiobacillia</taxon>
        <taxon>Acidithiobacillales</taxon>
        <taxon>Acidithiobacillaceae</taxon>
        <taxon>Acidithiobacillus</taxon>
    </lineage>
</organism>
<dbReference type="GO" id="GO:0019825">
    <property type="term" value="F:oxygen binding"/>
    <property type="evidence" value="ECO:0007669"/>
    <property type="project" value="InterPro"/>
</dbReference>
<name>A0A1C2IIV5_ACITH</name>
<sequence>MQMDNHDANLSTFCNISGLCQEEQRALTEVFPLIEADLPQLTEEFYRQLLGDAQTAPYLGGRIEALKQTHLTWIRDLVGGVHDAAFISRQEKIGEVHVTMRIPPHFVASSMSHLRAAMPLLIQRKVDDSAKAGQATKALLQLLDLCHYLIDRKYSETLMNNLGISPALLNRLQTLK</sequence>
<dbReference type="Gene3D" id="1.10.490.10">
    <property type="entry name" value="Globins"/>
    <property type="match status" value="1"/>
</dbReference>
<comment type="caution">
    <text evidence="2">The sequence shown here is derived from an EMBL/GenBank/DDBJ whole genome shotgun (WGS) entry which is preliminary data.</text>
</comment>
<dbReference type="EMBL" id="LWSA01000330">
    <property type="protein sequence ID" value="OCX67858.1"/>
    <property type="molecule type" value="Genomic_DNA"/>
</dbReference>
<dbReference type="SUPFAM" id="SSF46458">
    <property type="entry name" value="Globin-like"/>
    <property type="match status" value="1"/>
</dbReference>
<accession>A0A1C2IIV5</accession>
<evidence type="ECO:0000313" key="2">
    <source>
        <dbReference type="EMBL" id="OCX67858.1"/>
    </source>
</evidence>
<dbReference type="RefSeq" id="WP_024893223.1">
    <property type="nucleotide sequence ID" value="NZ_LWRZ01000122.1"/>
</dbReference>
<evidence type="ECO:0000313" key="3">
    <source>
        <dbReference type="Proteomes" id="UP000094893"/>
    </source>
</evidence>
<dbReference type="AlphaFoldDB" id="A0A1C2IIV5"/>
<dbReference type="InterPro" id="IPR012292">
    <property type="entry name" value="Globin/Proto"/>
</dbReference>
<dbReference type="InterPro" id="IPR044398">
    <property type="entry name" value="Globin-sensor_dom"/>
</dbReference>